<evidence type="ECO:0000313" key="9">
    <source>
        <dbReference type="Proteomes" id="UP001529510"/>
    </source>
</evidence>
<evidence type="ECO:0000256" key="3">
    <source>
        <dbReference type="ARBA" id="ARBA00022692"/>
    </source>
</evidence>
<feature type="non-terminal residue" evidence="8">
    <location>
        <position position="1"/>
    </location>
</feature>
<organism evidence="8 9">
    <name type="scientific">Cirrhinus mrigala</name>
    <name type="common">Mrigala</name>
    <dbReference type="NCBI Taxonomy" id="683832"/>
    <lineage>
        <taxon>Eukaryota</taxon>
        <taxon>Metazoa</taxon>
        <taxon>Chordata</taxon>
        <taxon>Craniata</taxon>
        <taxon>Vertebrata</taxon>
        <taxon>Euteleostomi</taxon>
        <taxon>Actinopterygii</taxon>
        <taxon>Neopterygii</taxon>
        <taxon>Teleostei</taxon>
        <taxon>Ostariophysi</taxon>
        <taxon>Cypriniformes</taxon>
        <taxon>Cyprinidae</taxon>
        <taxon>Labeoninae</taxon>
        <taxon>Labeonini</taxon>
        <taxon>Cirrhinus</taxon>
    </lineage>
</organism>
<evidence type="ECO:0000256" key="6">
    <source>
        <dbReference type="ARBA" id="ARBA00023180"/>
    </source>
</evidence>
<evidence type="ECO:0000256" key="1">
    <source>
        <dbReference type="ARBA" id="ARBA00004232"/>
    </source>
</evidence>
<keyword evidence="7" id="KW-0539">Nucleus</keyword>
<name>A0ABD0MYK3_CIRMR</name>
<keyword evidence="9" id="KW-1185">Reference proteome</keyword>
<protein>
    <submittedName>
        <fullName evidence="8">Uncharacterized protein</fullName>
    </submittedName>
</protein>
<comment type="caution">
    <text evidence="8">The sequence shown here is derived from an EMBL/GenBank/DDBJ whole genome shotgun (WGS) entry which is preliminary data.</text>
</comment>
<keyword evidence="6" id="KW-0325">Glycoprotein</keyword>
<evidence type="ECO:0000256" key="5">
    <source>
        <dbReference type="ARBA" id="ARBA00023136"/>
    </source>
</evidence>
<evidence type="ECO:0000256" key="4">
    <source>
        <dbReference type="ARBA" id="ARBA00022989"/>
    </source>
</evidence>
<dbReference type="InterPro" id="IPR029713">
    <property type="entry name" value="TMEM168"/>
</dbReference>
<gene>
    <name evidence="8" type="ORF">M9458_049305</name>
</gene>
<evidence type="ECO:0000256" key="2">
    <source>
        <dbReference type="ARBA" id="ARBA00007329"/>
    </source>
</evidence>
<comment type="subcellular location">
    <subcellularLocation>
        <location evidence="1">Nucleus membrane</location>
        <topology evidence="1">Multi-pass membrane protein</topology>
    </subcellularLocation>
</comment>
<dbReference type="PANTHER" id="PTHR14437">
    <property type="entry name" value="TRANSMEMBRANE PROTEIN 168"/>
    <property type="match status" value="1"/>
</dbReference>
<dbReference type="GO" id="GO:0031965">
    <property type="term" value="C:nuclear membrane"/>
    <property type="evidence" value="ECO:0007669"/>
    <property type="project" value="UniProtKB-SubCell"/>
</dbReference>
<sequence length="152" mass="17334">EKNAGFCSRLIIILDTDNSLPWVKEVQKIEGLYVAVQGAVLSSPTDPEVQDVPQLGDFTCQWVDFNCNPDSIVRWSERGRPVRAAYGISRHWSDYKLHLPTESDVTRHWRLYFPPRPLVRWVKPLLGLRILRSAAPKNQTHVVPTCGAGYRP</sequence>
<proteinExistence type="inferred from homology"/>
<dbReference type="AlphaFoldDB" id="A0ABD0MYK3"/>
<reference evidence="8 9" key="1">
    <citation type="submission" date="2024-05" db="EMBL/GenBank/DDBJ databases">
        <title>Genome sequencing and assembly of Indian major carp, Cirrhinus mrigala (Hamilton, 1822).</title>
        <authorList>
            <person name="Mohindra V."/>
            <person name="Chowdhury L.M."/>
            <person name="Lal K."/>
            <person name="Jena J.K."/>
        </authorList>
    </citation>
    <scope>NUCLEOTIDE SEQUENCE [LARGE SCALE GENOMIC DNA]</scope>
    <source>
        <strain evidence="8">CM1030</strain>
        <tissue evidence="8">Blood</tissue>
    </source>
</reference>
<keyword evidence="4" id="KW-1133">Transmembrane helix</keyword>
<dbReference type="PANTHER" id="PTHR14437:SF3">
    <property type="entry name" value="TRANSMEMBRANE PROTEIN 168"/>
    <property type="match status" value="1"/>
</dbReference>
<keyword evidence="5" id="KW-0472">Membrane</keyword>
<comment type="similarity">
    <text evidence="2">Belongs to the TMEM168 family.</text>
</comment>
<evidence type="ECO:0000313" key="8">
    <source>
        <dbReference type="EMBL" id="KAL0155042.1"/>
    </source>
</evidence>
<keyword evidence="3" id="KW-0812">Transmembrane</keyword>
<accession>A0ABD0MYK3</accession>
<evidence type="ECO:0000256" key="7">
    <source>
        <dbReference type="ARBA" id="ARBA00023242"/>
    </source>
</evidence>
<dbReference type="EMBL" id="JAMKFB020000025">
    <property type="protein sequence ID" value="KAL0155042.1"/>
    <property type="molecule type" value="Genomic_DNA"/>
</dbReference>
<feature type="non-terminal residue" evidence="8">
    <location>
        <position position="152"/>
    </location>
</feature>
<dbReference type="Proteomes" id="UP001529510">
    <property type="component" value="Unassembled WGS sequence"/>
</dbReference>